<dbReference type="Gene3D" id="1.25.40.10">
    <property type="entry name" value="Tetratricopeptide repeat domain"/>
    <property type="match status" value="1"/>
</dbReference>
<evidence type="ECO:0000313" key="7">
    <source>
        <dbReference type="EMBL" id="GAX22988.1"/>
    </source>
</evidence>
<evidence type="ECO:0000313" key="8">
    <source>
        <dbReference type="Proteomes" id="UP000198406"/>
    </source>
</evidence>
<evidence type="ECO:0000256" key="3">
    <source>
        <dbReference type="ARBA" id="ARBA00022833"/>
    </source>
</evidence>
<feature type="domain" description="MYND-type" evidence="6">
    <location>
        <begin position="13"/>
        <end position="52"/>
    </location>
</feature>
<dbReference type="GO" id="GO:0005737">
    <property type="term" value="C:cytoplasm"/>
    <property type="evidence" value="ECO:0007669"/>
    <property type="project" value="UniProtKB-ARBA"/>
</dbReference>
<dbReference type="Gene3D" id="6.10.140.2220">
    <property type="match status" value="1"/>
</dbReference>
<dbReference type="PROSITE" id="PS50089">
    <property type="entry name" value="ZF_RING_2"/>
    <property type="match status" value="1"/>
</dbReference>
<evidence type="ECO:0000256" key="1">
    <source>
        <dbReference type="ARBA" id="ARBA00022723"/>
    </source>
</evidence>
<dbReference type="Pfam" id="PF13920">
    <property type="entry name" value="zf-C3HC4_3"/>
    <property type="match status" value="1"/>
</dbReference>
<evidence type="ECO:0000256" key="2">
    <source>
        <dbReference type="ARBA" id="ARBA00022771"/>
    </source>
</evidence>
<dbReference type="Pfam" id="PF01753">
    <property type="entry name" value="zf-MYND"/>
    <property type="match status" value="1"/>
</dbReference>
<dbReference type="InParanoid" id="A0A1Z5KAM5"/>
<evidence type="ECO:0008006" key="9">
    <source>
        <dbReference type="Google" id="ProtNLM"/>
    </source>
</evidence>
<dbReference type="InterPro" id="IPR013083">
    <property type="entry name" value="Znf_RING/FYVE/PHD"/>
</dbReference>
<dbReference type="InterPro" id="IPR011990">
    <property type="entry name" value="TPR-like_helical_dom_sf"/>
</dbReference>
<dbReference type="PROSITE" id="PS01360">
    <property type="entry name" value="ZF_MYND_1"/>
    <property type="match status" value="1"/>
</dbReference>
<proteinExistence type="predicted"/>
<dbReference type="OrthoDB" id="188436at2759"/>
<dbReference type="SMART" id="SM00184">
    <property type="entry name" value="RING"/>
    <property type="match status" value="1"/>
</dbReference>
<dbReference type="PROSITE" id="PS00518">
    <property type="entry name" value="ZF_RING_1"/>
    <property type="match status" value="1"/>
</dbReference>
<dbReference type="AlphaFoldDB" id="A0A1Z5KAM5"/>
<sequence length="383" mass="43671">MEDTDELRQYITCDAEGCNATHPASRCSNCKMVYYCNRTCQRKDWKRHKPDCHGVDEMRKRCTGIGDLSEIQEITGIMPGDSAETCGICLEEKMVNPMIFTKCQHAFCFSCLVRLQSLGRGPYSTVSGTKCPYCRSEIPDLVESSKSRISVLAARAGRRDLLEEEREACVATALEEIEKLYNAGDTDLMFFLIPMKARLLSLRGDHRAAIDIMQDAIPKWTKILEEGNLLREKLMGLTQMENLPDGRITLCNTDMIEAYLQIAEYQEKLEDWVAAKKTYQKIIMEFNDVDDFTPPQQRKVFFGSSVCAYYLKNYELAIDLGEAALQTNRAFPGVHKALALTHKAAGKMDKARRLAAQGVLYEAPWDDDNKEETWQFWKEINEE</sequence>
<dbReference type="GO" id="GO:0008270">
    <property type="term" value="F:zinc ion binding"/>
    <property type="evidence" value="ECO:0007669"/>
    <property type="project" value="UniProtKB-KW"/>
</dbReference>
<keyword evidence="1" id="KW-0479">Metal-binding</keyword>
<accession>A0A1Z5KAM5</accession>
<keyword evidence="3" id="KW-0862">Zinc</keyword>
<evidence type="ECO:0000256" key="4">
    <source>
        <dbReference type="PROSITE-ProRule" id="PRU00134"/>
    </source>
</evidence>
<dbReference type="SUPFAM" id="SSF144232">
    <property type="entry name" value="HIT/MYND zinc finger-like"/>
    <property type="match status" value="1"/>
</dbReference>
<dbReference type="EMBL" id="BDSP01000193">
    <property type="protein sequence ID" value="GAX22988.1"/>
    <property type="molecule type" value="Genomic_DNA"/>
</dbReference>
<name>A0A1Z5KAM5_FISSO</name>
<dbReference type="Proteomes" id="UP000198406">
    <property type="component" value="Unassembled WGS sequence"/>
</dbReference>
<dbReference type="SUPFAM" id="SSF57850">
    <property type="entry name" value="RING/U-box"/>
    <property type="match status" value="1"/>
</dbReference>
<comment type="caution">
    <text evidence="7">The sequence shown here is derived from an EMBL/GenBank/DDBJ whole genome shotgun (WGS) entry which is preliminary data.</text>
</comment>
<dbReference type="SUPFAM" id="SSF48452">
    <property type="entry name" value="TPR-like"/>
    <property type="match status" value="1"/>
</dbReference>
<evidence type="ECO:0000259" key="6">
    <source>
        <dbReference type="PROSITE" id="PS50865"/>
    </source>
</evidence>
<feature type="domain" description="RING-type" evidence="5">
    <location>
        <begin position="86"/>
        <end position="135"/>
    </location>
</feature>
<dbReference type="InterPro" id="IPR017907">
    <property type="entry name" value="Znf_RING_CS"/>
</dbReference>
<dbReference type="PROSITE" id="PS50865">
    <property type="entry name" value="ZF_MYND_2"/>
    <property type="match status" value="1"/>
</dbReference>
<keyword evidence="8" id="KW-1185">Reference proteome</keyword>
<evidence type="ECO:0000259" key="5">
    <source>
        <dbReference type="PROSITE" id="PS50089"/>
    </source>
</evidence>
<dbReference type="InterPro" id="IPR001841">
    <property type="entry name" value="Znf_RING"/>
</dbReference>
<reference evidence="7 8" key="1">
    <citation type="journal article" date="2015" name="Plant Cell">
        <title>Oil accumulation by the oleaginous diatom Fistulifera solaris as revealed by the genome and transcriptome.</title>
        <authorList>
            <person name="Tanaka T."/>
            <person name="Maeda Y."/>
            <person name="Veluchamy A."/>
            <person name="Tanaka M."/>
            <person name="Abida H."/>
            <person name="Marechal E."/>
            <person name="Bowler C."/>
            <person name="Muto M."/>
            <person name="Sunaga Y."/>
            <person name="Tanaka M."/>
            <person name="Yoshino T."/>
            <person name="Taniguchi T."/>
            <person name="Fukuda Y."/>
            <person name="Nemoto M."/>
            <person name="Matsumoto M."/>
            <person name="Wong P.S."/>
            <person name="Aburatani S."/>
            <person name="Fujibuchi W."/>
        </authorList>
    </citation>
    <scope>NUCLEOTIDE SEQUENCE [LARGE SCALE GENOMIC DNA]</scope>
    <source>
        <strain evidence="7 8">JPCC DA0580</strain>
    </source>
</reference>
<organism evidence="7 8">
    <name type="scientific">Fistulifera solaris</name>
    <name type="common">Oleaginous diatom</name>
    <dbReference type="NCBI Taxonomy" id="1519565"/>
    <lineage>
        <taxon>Eukaryota</taxon>
        <taxon>Sar</taxon>
        <taxon>Stramenopiles</taxon>
        <taxon>Ochrophyta</taxon>
        <taxon>Bacillariophyta</taxon>
        <taxon>Bacillariophyceae</taxon>
        <taxon>Bacillariophycidae</taxon>
        <taxon>Naviculales</taxon>
        <taxon>Naviculaceae</taxon>
        <taxon>Fistulifera</taxon>
    </lineage>
</organism>
<gene>
    <name evidence="7" type="ORF">FisN_15Hh116</name>
</gene>
<dbReference type="Gene3D" id="3.30.40.10">
    <property type="entry name" value="Zinc/RING finger domain, C3HC4 (zinc finger)"/>
    <property type="match status" value="1"/>
</dbReference>
<keyword evidence="2 4" id="KW-0863">Zinc-finger</keyword>
<dbReference type="InterPro" id="IPR002893">
    <property type="entry name" value="Znf_MYND"/>
</dbReference>
<protein>
    <recommendedName>
        <fullName evidence="9">MYND-type domain-containing protein</fullName>
    </recommendedName>
</protein>